<sequence length="232" mass="25505">MSSSSKVSRSSDSEEAMAAQLNLTSCDGEAVAKGHPDHGDPDVVPVLNLDFLMGGTTFRAYCNTKSARSFMVAFDCDCGVCPVPLSTSTLWPAPVHAFGYHPHKVPPVSAAKRAASRKARSEYGRNAYIYHCGGRPLPRVKLTPSNEVINPLREPVGKRTNWFHAVAEPALLVPPPQTKSGEVIPSCSYKVVPRPAPKGPTRRVRFAEVARVKEFESRPPVKDEVQRPRWRY</sequence>
<proteinExistence type="predicted"/>
<protein>
    <submittedName>
        <fullName evidence="1">Uncharacterized protein</fullName>
    </submittedName>
</protein>
<keyword evidence="2" id="KW-1185">Reference proteome</keyword>
<name>A0ACB8RST6_9AGAM</name>
<dbReference type="EMBL" id="MU275919">
    <property type="protein sequence ID" value="KAI0046681.1"/>
    <property type="molecule type" value="Genomic_DNA"/>
</dbReference>
<evidence type="ECO:0000313" key="2">
    <source>
        <dbReference type="Proteomes" id="UP000814033"/>
    </source>
</evidence>
<comment type="caution">
    <text evidence="1">The sequence shown here is derived from an EMBL/GenBank/DDBJ whole genome shotgun (WGS) entry which is preliminary data.</text>
</comment>
<evidence type="ECO:0000313" key="1">
    <source>
        <dbReference type="EMBL" id="KAI0046681.1"/>
    </source>
</evidence>
<gene>
    <name evidence="1" type="ORF">FA95DRAFT_1606658</name>
</gene>
<reference evidence="1" key="2">
    <citation type="journal article" date="2022" name="New Phytol.">
        <title>Evolutionary transition to the ectomycorrhizal habit in the genomes of a hyperdiverse lineage of mushroom-forming fungi.</title>
        <authorList>
            <person name="Looney B."/>
            <person name="Miyauchi S."/>
            <person name="Morin E."/>
            <person name="Drula E."/>
            <person name="Courty P.E."/>
            <person name="Kohler A."/>
            <person name="Kuo A."/>
            <person name="LaButti K."/>
            <person name="Pangilinan J."/>
            <person name="Lipzen A."/>
            <person name="Riley R."/>
            <person name="Andreopoulos W."/>
            <person name="He G."/>
            <person name="Johnson J."/>
            <person name="Nolan M."/>
            <person name="Tritt A."/>
            <person name="Barry K.W."/>
            <person name="Grigoriev I.V."/>
            <person name="Nagy L.G."/>
            <person name="Hibbett D."/>
            <person name="Henrissat B."/>
            <person name="Matheny P.B."/>
            <person name="Labbe J."/>
            <person name="Martin F.M."/>
        </authorList>
    </citation>
    <scope>NUCLEOTIDE SEQUENCE</scope>
    <source>
        <strain evidence="1">FP105234-sp</strain>
    </source>
</reference>
<organism evidence="1 2">
    <name type="scientific">Auriscalpium vulgare</name>
    <dbReference type="NCBI Taxonomy" id="40419"/>
    <lineage>
        <taxon>Eukaryota</taxon>
        <taxon>Fungi</taxon>
        <taxon>Dikarya</taxon>
        <taxon>Basidiomycota</taxon>
        <taxon>Agaricomycotina</taxon>
        <taxon>Agaricomycetes</taxon>
        <taxon>Russulales</taxon>
        <taxon>Auriscalpiaceae</taxon>
        <taxon>Auriscalpium</taxon>
    </lineage>
</organism>
<dbReference type="Proteomes" id="UP000814033">
    <property type="component" value="Unassembled WGS sequence"/>
</dbReference>
<reference evidence="1" key="1">
    <citation type="submission" date="2021-02" db="EMBL/GenBank/DDBJ databases">
        <authorList>
            <consortium name="DOE Joint Genome Institute"/>
            <person name="Ahrendt S."/>
            <person name="Looney B.P."/>
            <person name="Miyauchi S."/>
            <person name="Morin E."/>
            <person name="Drula E."/>
            <person name="Courty P.E."/>
            <person name="Chicoki N."/>
            <person name="Fauchery L."/>
            <person name="Kohler A."/>
            <person name="Kuo A."/>
            <person name="Labutti K."/>
            <person name="Pangilinan J."/>
            <person name="Lipzen A."/>
            <person name="Riley R."/>
            <person name="Andreopoulos W."/>
            <person name="He G."/>
            <person name="Johnson J."/>
            <person name="Barry K.W."/>
            <person name="Grigoriev I.V."/>
            <person name="Nagy L."/>
            <person name="Hibbett D."/>
            <person name="Henrissat B."/>
            <person name="Matheny P.B."/>
            <person name="Labbe J."/>
            <person name="Martin F."/>
        </authorList>
    </citation>
    <scope>NUCLEOTIDE SEQUENCE</scope>
    <source>
        <strain evidence="1">FP105234-sp</strain>
    </source>
</reference>
<accession>A0ACB8RST6</accession>